<evidence type="ECO:0000256" key="9">
    <source>
        <dbReference type="ARBA" id="ARBA00023277"/>
    </source>
</evidence>
<evidence type="ECO:0000256" key="2">
    <source>
        <dbReference type="ARBA" id="ARBA00022679"/>
    </source>
</evidence>
<evidence type="ECO:0000259" key="12">
    <source>
        <dbReference type="Pfam" id="PF08544"/>
    </source>
</evidence>
<dbReference type="GO" id="GO:0046872">
    <property type="term" value="F:metal ion binding"/>
    <property type="evidence" value="ECO:0007669"/>
    <property type="project" value="UniProtKB-KW"/>
</dbReference>
<dbReference type="Pfam" id="PF10509">
    <property type="entry name" value="GalKase_gal_bdg"/>
    <property type="match status" value="1"/>
</dbReference>
<dbReference type="InterPro" id="IPR019741">
    <property type="entry name" value="Galactokinase_CS"/>
</dbReference>
<dbReference type="Proteomes" id="UP000563524">
    <property type="component" value="Unassembled WGS sequence"/>
</dbReference>
<feature type="domain" description="GHMP kinase C-terminal" evidence="12">
    <location>
        <begin position="279"/>
        <end position="342"/>
    </location>
</feature>
<keyword evidence="2 14" id="KW-0808">Transferase</keyword>
<dbReference type="InterPro" id="IPR019539">
    <property type="entry name" value="GalKase_N"/>
</dbReference>
<evidence type="ECO:0000256" key="1">
    <source>
        <dbReference type="ARBA" id="ARBA00006566"/>
    </source>
</evidence>
<dbReference type="RefSeq" id="WP_183819916.1">
    <property type="nucleotide sequence ID" value="NZ_JACHOB010000011.1"/>
</dbReference>
<dbReference type="PANTHER" id="PTHR10457">
    <property type="entry name" value="MEVALONATE KINASE/GALACTOKINASE"/>
    <property type="match status" value="1"/>
</dbReference>
<dbReference type="InterPro" id="IPR020568">
    <property type="entry name" value="Ribosomal_Su5_D2-typ_SF"/>
</dbReference>
<evidence type="ECO:0000259" key="11">
    <source>
        <dbReference type="Pfam" id="PF00288"/>
    </source>
</evidence>
<evidence type="ECO:0000256" key="5">
    <source>
        <dbReference type="ARBA" id="ARBA00022777"/>
    </source>
</evidence>
<dbReference type="InterPro" id="IPR013750">
    <property type="entry name" value="GHMP_kinase_C_dom"/>
</dbReference>
<dbReference type="AlphaFoldDB" id="A0A840I8C2"/>
<gene>
    <name evidence="14" type="ORF">GGQ59_002956</name>
</gene>
<dbReference type="FunFam" id="3.30.70.890:FF:000001">
    <property type="entry name" value="Galactokinase"/>
    <property type="match status" value="1"/>
</dbReference>
<name>A0A840I8C2_9PROT</name>
<proteinExistence type="inferred from homology"/>
<dbReference type="NCBIfam" id="TIGR00131">
    <property type="entry name" value="gal_kin"/>
    <property type="match status" value="1"/>
</dbReference>
<dbReference type="GO" id="GO:0005829">
    <property type="term" value="C:cytosol"/>
    <property type="evidence" value="ECO:0007669"/>
    <property type="project" value="TreeGrafter"/>
</dbReference>
<dbReference type="InterPro" id="IPR000705">
    <property type="entry name" value="Galactokinase"/>
</dbReference>
<comment type="similarity">
    <text evidence="1">Belongs to the GHMP kinase family. GalK subfamily.</text>
</comment>
<dbReference type="GO" id="GO:0006012">
    <property type="term" value="P:galactose metabolic process"/>
    <property type="evidence" value="ECO:0007669"/>
    <property type="project" value="UniProtKB-UniRule"/>
</dbReference>
<dbReference type="Gene3D" id="3.30.230.10">
    <property type="match status" value="1"/>
</dbReference>
<dbReference type="PROSITE" id="PS00106">
    <property type="entry name" value="GALACTOKINASE"/>
    <property type="match status" value="1"/>
</dbReference>
<dbReference type="EC" id="2.7.1.6" evidence="10"/>
<protein>
    <recommendedName>
        <fullName evidence="10">Galactokinase</fullName>
        <ecNumber evidence="10">2.7.1.6</ecNumber>
    </recommendedName>
</protein>
<dbReference type="GO" id="GO:0004335">
    <property type="term" value="F:galactokinase activity"/>
    <property type="evidence" value="ECO:0007669"/>
    <property type="project" value="UniProtKB-UniRule"/>
</dbReference>
<dbReference type="SUPFAM" id="SSF54211">
    <property type="entry name" value="Ribosomal protein S5 domain 2-like"/>
    <property type="match status" value="1"/>
</dbReference>
<evidence type="ECO:0000313" key="15">
    <source>
        <dbReference type="Proteomes" id="UP000563524"/>
    </source>
</evidence>
<dbReference type="InterPro" id="IPR014721">
    <property type="entry name" value="Ribsml_uS5_D2-typ_fold_subgr"/>
</dbReference>
<evidence type="ECO:0000256" key="3">
    <source>
        <dbReference type="ARBA" id="ARBA00022723"/>
    </source>
</evidence>
<keyword evidence="5 14" id="KW-0418">Kinase</keyword>
<evidence type="ECO:0000256" key="6">
    <source>
        <dbReference type="ARBA" id="ARBA00022840"/>
    </source>
</evidence>
<dbReference type="InterPro" id="IPR036554">
    <property type="entry name" value="GHMP_kinase_C_sf"/>
</dbReference>
<dbReference type="GO" id="GO:0005524">
    <property type="term" value="F:ATP binding"/>
    <property type="evidence" value="ECO:0007669"/>
    <property type="project" value="UniProtKB-UniRule"/>
</dbReference>
<sequence length="374" mass="40046">MSTTKDEQLKRTFASEFGRRAAVQVSVPGRVNLIGEHIDYTGGTVLPTPIPGRLRLLFTAGGTTVTVRSQRFAEPVERELEEAIDGHWSDYLLAGHRKAIAVGLLPPGTGGEYLIDSEIPDGAGVSSSAALLVALLRAAAETTARTTPPEQLARWAQEVETQDIGMPCGIMDQMAVAAGEPGFAMALNTRTLAYRQVPLPTGYAFPVLHSGLKRQLADGAYKARRDACAEAAEALGLASIEDLSTVDDDGLARAAALPDPIARRARHAITEHRRVLRAIETLANGDVQSFGALMNESHRSMRDDFEIVPKAMDEMTEHACRSGAFGSRLTGGGFGGCFVSCVPSERLGAWLVAMRTAFPDTWVVTEGLIAPEEH</sequence>
<dbReference type="EMBL" id="JACHOB010000011">
    <property type="protein sequence ID" value="MBB4660404.1"/>
    <property type="molecule type" value="Genomic_DNA"/>
</dbReference>
<reference evidence="14 15" key="1">
    <citation type="submission" date="2020-08" db="EMBL/GenBank/DDBJ databases">
        <title>Genomic Encyclopedia of Type Strains, Phase IV (KMG-IV): sequencing the most valuable type-strain genomes for metagenomic binning, comparative biology and taxonomic classification.</title>
        <authorList>
            <person name="Goeker M."/>
        </authorList>
    </citation>
    <scope>NUCLEOTIDE SEQUENCE [LARGE SCALE GENOMIC DNA]</scope>
    <source>
        <strain evidence="14 15">DSM 102850</strain>
    </source>
</reference>
<keyword evidence="3" id="KW-0479">Metal-binding</keyword>
<dbReference type="PIRSF" id="PIRSF000530">
    <property type="entry name" value="Galactokinase"/>
    <property type="match status" value="1"/>
</dbReference>
<evidence type="ECO:0000259" key="13">
    <source>
        <dbReference type="Pfam" id="PF10509"/>
    </source>
</evidence>
<dbReference type="Gene3D" id="3.30.70.890">
    <property type="entry name" value="GHMP kinase, C-terminal domain"/>
    <property type="match status" value="1"/>
</dbReference>
<dbReference type="InterPro" id="IPR006204">
    <property type="entry name" value="GHMP_kinase_N_dom"/>
</dbReference>
<dbReference type="Pfam" id="PF00288">
    <property type="entry name" value="GHMP_kinases_N"/>
    <property type="match status" value="1"/>
</dbReference>
<keyword evidence="6" id="KW-0067">ATP-binding</keyword>
<accession>A0A840I8C2</accession>
<keyword evidence="15" id="KW-1185">Reference proteome</keyword>
<evidence type="ECO:0000256" key="8">
    <source>
        <dbReference type="ARBA" id="ARBA00023144"/>
    </source>
</evidence>
<feature type="domain" description="Galactokinase N-terminal" evidence="13">
    <location>
        <begin position="12"/>
        <end position="53"/>
    </location>
</feature>
<evidence type="ECO:0000256" key="10">
    <source>
        <dbReference type="NCBIfam" id="TIGR00131"/>
    </source>
</evidence>
<comment type="caution">
    <text evidence="14">The sequence shown here is derived from an EMBL/GenBank/DDBJ whole genome shotgun (WGS) entry which is preliminary data.</text>
</comment>
<keyword evidence="4" id="KW-0547">Nucleotide-binding</keyword>
<keyword evidence="7" id="KW-0460">Magnesium</keyword>
<evidence type="ECO:0000256" key="7">
    <source>
        <dbReference type="ARBA" id="ARBA00022842"/>
    </source>
</evidence>
<evidence type="ECO:0000256" key="4">
    <source>
        <dbReference type="ARBA" id="ARBA00022741"/>
    </source>
</evidence>
<keyword evidence="8" id="KW-0299">Galactose metabolism</keyword>
<feature type="domain" description="GHMP kinase N-terminal" evidence="11">
    <location>
        <begin position="109"/>
        <end position="179"/>
    </location>
</feature>
<evidence type="ECO:0000313" key="14">
    <source>
        <dbReference type="EMBL" id="MBB4660404.1"/>
    </source>
</evidence>
<dbReference type="SUPFAM" id="SSF55060">
    <property type="entry name" value="GHMP Kinase, C-terminal domain"/>
    <property type="match status" value="1"/>
</dbReference>
<organism evidence="14 15">
    <name type="scientific">Parvularcula dongshanensis</name>
    <dbReference type="NCBI Taxonomy" id="1173995"/>
    <lineage>
        <taxon>Bacteria</taxon>
        <taxon>Pseudomonadati</taxon>
        <taxon>Pseudomonadota</taxon>
        <taxon>Alphaproteobacteria</taxon>
        <taxon>Parvularculales</taxon>
        <taxon>Parvularculaceae</taxon>
        <taxon>Parvularcula</taxon>
    </lineage>
</organism>
<dbReference type="Pfam" id="PF08544">
    <property type="entry name" value="GHMP_kinases_C"/>
    <property type="match status" value="1"/>
</dbReference>
<keyword evidence="9" id="KW-0119">Carbohydrate metabolism</keyword>
<dbReference type="PANTHER" id="PTHR10457:SF7">
    <property type="entry name" value="GALACTOKINASE-RELATED"/>
    <property type="match status" value="1"/>
</dbReference>
<dbReference type="PRINTS" id="PR00473">
    <property type="entry name" value="GALCTOKINASE"/>
</dbReference>
<dbReference type="InterPro" id="IPR006206">
    <property type="entry name" value="Mevalonate/galactokinase"/>
</dbReference>
<dbReference type="PRINTS" id="PR00959">
    <property type="entry name" value="MEVGALKINASE"/>
</dbReference>